<comment type="caution">
    <text evidence="1">The sequence shown here is derived from an EMBL/GenBank/DDBJ whole genome shotgun (WGS) entry which is preliminary data.</text>
</comment>
<reference evidence="1 2" key="1">
    <citation type="submission" date="2018-06" db="EMBL/GenBank/DDBJ databases">
        <title>Comparative genomics reveals the genomic features of Rhizophagus irregularis, R. cerebriforme, R. diaphanum and Gigaspora rosea, and their symbiotic lifestyle signature.</title>
        <authorList>
            <person name="Morin E."/>
            <person name="San Clemente H."/>
            <person name="Chen E.C.H."/>
            <person name="De La Providencia I."/>
            <person name="Hainaut M."/>
            <person name="Kuo A."/>
            <person name="Kohler A."/>
            <person name="Murat C."/>
            <person name="Tang N."/>
            <person name="Roy S."/>
            <person name="Loubradou J."/>
            <person name="Henrissat B."/>
            <person name="Grigoriev I.V."/>
            <person name="Corradi N."/>
            <person name="Roux C."/>
            <person name="Martin F.M."/>
        </authorList>
    </citation>
    <scope>NUCLEOTIDE SEQUENCE [LARGE SCALE GENOMIC DNA]</scope>
    <source>
        <strain evidence="1 2">DAOM 227022</strain>
    </source>
</reference>
<keyword evidence="2" id="KW-1185">Reference proteome</keyword>
<organism evidence="1 2">
    <name type="scientific">Glomus cerebriforme</name>
    <dbReference type="NCBI Taxonomy" id="658196"/>
    <lineage>
        <taxon>Eukaryota</taxon>
        <taxon>Fungi</taxon>
        <taxon>Fungi incertae sedis</taxon>
        <taxon>Mucoromycota</taxon>
        <taxon>Glomeromycotina</taxon>
        <taxon>Glomeromycetes</taxon>
        <taxon>Glomerales</taxon>
        <taxon>Glomeraceae</taxon>
        <taxon>Glomus</taxon>
    </lineage>
</organism>
<protein>
    <submittedName>
        <fullName evidence="1">Uncharacterized protein</fullName>
    </submittedName>
</protein>
<name>A0A397SHS1_9GLOM</name>
<dbReference type="AlphaFoldDB" id="A0A397SHS1"/>
<sequence length="57" mass="6947">MEICKINQIKILKMKYYNFGHRFNLVNLTRYKNFILKMNSLHIHNINYTLIIFIANS</sequence>
<accession>A0A397SHS1</accession>
<dbReference type="EMBL" id="QKYT01000676">
    <property type="protein sequence ID" value="RIA82331.1"/>
    <property type="molecule type" value="Genomic_DNA"/>
</dbReference>
<gene>
    <name evidence="1" type="ORF">C1645_509238</name>
</gene>
<dbReference type="Proteomes" id="UP000265703">
    <property type="component" value="Unassembled WGS sequence"/>
</dbReference>
<proteinExistence type="predicted"/>
<evidence type="ECO:0000313" key="2">
    <source>
        <dbReference type="Proteomes" id="UP000265703"/>
    </source>
</evidence>
<evidence type="ECO:0000313" key="1">
    <source>
        <dbReference type="EMBL" id="RIA82331.1"/>
    </source>
</evidence>